<dbReference type="InParanoid" id="B4LB93"/>
<gene>
    <name evidence="2" type="primary">Dvir\GJ12830</name>
    <name evidence="2" type="ORF">Dvir_GJ12830</name>
</gene>
<evidence type="ECO:0000313" key="2">
    <source>
        <dbReference type="EMBL" id="EDW68657.2"/>
    </source>
</evidence>
<dbReference type="GO" id="GO:0003352">
    <property type="term" value="P:regulation of cilium movement"/>
    <property type="evidence" value="ECO:0007669"/>
    <property type="project" value="InterPro"/>
</dbReference>
<dbReference type="Pfam" id="PF11069">
    <property type="entry name" value="CFAP298"/>
    <property type="match status" value="1"/>
</dbReference>
<keyword evidence="3" id="KW-1185">Reference proteome</keyword>
<sequence length="277" mass="31461">MVMLHVKRGDENLFLYETSVTAATDAVIRELVSVFNGRLKIQRICMEIEELAEHGTMLPVEMIGLNDDQIEELKLKDTWADKCVPMGGFTFNKDPLCRRNGQQPNEAMRKVLANAMTDAKAMVDKKLCKSSTALTLKVIEEALNILRGAVTIVYPMKLPPHDTIQMEFANMEDLSGTQASKEVIEPSKAQLWFAGRQILTGKLLNEYLGNNDKTKVVVKLNQLGEGPPAREQVITEQVRRQMMAAAYKRQEELKFEKLRFYLMGKAEHRVAFESKRK</sequence>
<name>B4LB93_DROVI</name>
<reference evidence="2 3" key="1">
    <citation type="journal article" date="2007" name="Nature">
        <title>Evolution of genes and genomes on the Drosophila phylogeny.</title>
        <authorList>
            <consortium name="Drosophila 12 Genomes Consortium"/>
            <person name="Clark A.G."/>
            <person name="Eisen M.B."/>
            <person name="Smith D.R."/>
            <person name="Bergman C.M."/>
            <person name="Oliver B."/>
            <person name="Markow T.A."/>
            <person name="Kaufman T.C."/>
            <person name="Kellis M."/>
            <person name="Gelbart W."/>
            <person name="Iyer V.N."/>
            <person name="Pollard D.A."/>
            <person name="Sackton T.B."/>
            <person name="Larracuente A.M."/>
            <person name="Singh N.D."/>
            <person name="Abad J.P."/>
            <person name="Abt D.N."/>
            <person name="Adryan B."/>
            <person name="Aguade M."/>
            <person name="Akashi H."/>
            <person name="Anderson W.W."/>
            <person name="Aquadro C.F."/>
            <person name="Ardell D.H."/>
            <person name="Arguello R."/>
            <person name="Artieri C.G."/>
            <person name="Barbash D.A."/>
            <person name="Barker D."/>
            <person name="Barsanti P."/>
            <person name="Batterham P."/>
            <person name="Batzoglou S."/>
            <person name="Begun D."/>
            <person name="Bhutkar A."/>
            <person name="Blanco E."/>
            <person name="Bosak S.A."/>
            <person name="Bradley R.K."/>
            <person name="Brand A.D."/>
            <person name="Brent M.R."/>
            <person name="Brooks A.N."/>
            <person name="Brown R.H."/>
            <person name="Butlin R.K."/>
            <person name="Caggese C."/>
            <person name="Calvi B.R."/>
            <person name="Bernardo de Carvalho A."/>
            <person name="Caspi A."/>
            <person name="Castrezana S."/>
            <person name="Celniker S.E."/>
            <person name="Chang J.L."/>
            <person name="Chapple C."/>
            <person name="Chatterji S."/>
            <person name="Chinwalla A."/>
            <person name="Civetta A."/>
            <person name="Clifton S.W."/>
            <person name="Comeron J.M."/>
            <person name="Costello J.C."/>
            <person name="Coyne J.A."/>
            <person name="Daub J."/>
            <person name="David R.G."/>
            <person name="Delcher A.L."/>
            <person name="Delehaunty K."/>
            <person name="Do C.B."/>
            <person name="Ebling H."/>
            <person name="Edwards K."/>
            <person name="Eickbush T."/>
            <person name="Evans J.D."/>
            <person name="Filipski A."/>
            <person name="Findeiss S."/>
            <person name="Freyhult E."/>
            <person name="Fulton L."/>
            <person name="Fulton R."/>
            <person name="Garcia A.C."/>
            <person name="Gardiner A."/>
            <person name="Garfield D.A."/>
            <person name="Garvin B.E."/>
            <person name="Gibson G."/>
            <person name="Gilbert D."/>
            <person name="Gnerre S."/>
            <person name="Godfrey J."/>
            <person name="Good R."/>
            <person name="Gotea V."/>
            <person name="Gravely B."/>
            <person name="Greenberg A.J."/>
            <person name="Griffiths-Jones S."/>
            <person name="Gross S."/>
            <person name="Guigo R."/>
            <person name="Gustafson E.A."/>
            <person name="Haerty W."/>
            <person name="Hahn M.W."/>
            <person name="Halligan D.L."/>
            <person name="Halpern A.L."/>
            <person name="Halter G.M."/>
            <person name="Han M.V."/>
            <person name="Heger A."/>
            <person name="Hillier L."/>
            <person name="Hinrichs A.S."/>
            <person name="Holmes I."/>
            <person name="Hoskins R.A."/>
            <person name="Hubisz M.J."/>
            <person name="Hultmark D."/>
            <person name="Huntley M.A."/>
            <person name="Jaffe D.B."/>
            <person name="Jagadeeshan S."/>
            <person name="Jeck W.R."/>
            <person name="Johnson J."/>
            <person name="Jones C.D."/>
            <person name="Jordan W.C."/>
            <person name="Karpen G.H."/>
            <person name="Kataoka E."/>
            <person name="Keightley P.D."/>
            <person name="Kheradpour P."/>
            <person name="Kirkness E.F."/>
            <person name="Koerich L.B."/>
            <person name="Kristiansen K."/>
            <person name="Kudrna D."/>
            <person name="Kulathinal R.J."/>
            <person name="Kumar S."/>
            <person name="Kwok R."/>
            <person name="Lander E."/>
            <person name="Langley C.H."/>
            <person name="Lapoint R."/>
            <person name="Lazzaro B.P."/>
            <person name="Lee S.J."/>
            <person name="Levesque L."/>
            <person name="Li R."/>
            <person name="Lin C.F."/>
            <person name="Lin M.F."/>
            <person name="Lindblad-Toh K."/>
            <person name="Llopart A."/>
            <person name="Long M."/>
            <person name="Low L."/>
            <person name="Lozovsky E."/>
            <person name="Lu J."/>
            <person name="Luo M."/>
            <person name="Machado C.A."/>
            <person name="Makalowski W."/>
            <person name="Marzo M."/>
            <person name="Matsuda M."/>
            <person name="Matzkin L."/>
            <person name="McAllister B."/>
            <person name="McBride C.S."/>
            <person name="McKernan B."/>
            <person name="McKernan K."/>
            <person name="Mendez-Lago M."/>
            <person name="Minx P."/>
            <person name="Mollenhauer M.U."/>
            <person name="Montooth K."/>
            <person name="Mount S.M."/>
            <person name="Mu X."/>
            <person name="Myers E."/>
            <person name="Negre B."/>
            <person name="Newfeld S."/>
            <person name="Nielsen R."/>
            <person name="Noor M.A."/>
            <person name="O'Grady P."/>
            <person name="Pachter L."/>
            <person name="Papaceit M."/>
            <person name="Parisi M.J."/>
            <person name="Parisi M."/>
            <person name="Parts L."/>
            <person name="Pedersen J.S."/>
            <person name="Pesole G."/>
            <person name="Phillippy A.M."/>
            <person name="Ponting C.P."/>
            <person name="Pop M."/>
            <person name="Porcelli D."/>
            <person name="Powell J.R."/>
            <person name="Prohaska S."/>
            <person name="Pruitt K."/>
            <person name="Puig M."/>
            <person name="Quesneville H."/>
            <person name="Ram K.R."/>
            <person name="Rand D."/>
            <person name="Rasmussen M.D."/>
            <person name="Reed L.K."/>
            <person name="Reenan R."/>
            <person name="Reily A."/>
            <person name="Remington K.A."/>
            <person name="Rieger T.T."/>
            <person name="Ritchie M.G."/>
            <person name="Robin C."/>
            <person name="Rogers Y.H."/>
            <person name="Rohde C."/>
            <person name="Rozas J."/>
            <person name="Rubenfield M.J."/>
            <person name="Ruiz A."/>
            <person name="Russo S."/>
            <person name="Salzberg S.L."/>
            <person name="Sanchez-Gracia A."/>
            <person name="Saranga D.J."/>
            <person name="Sato H."/>
            <person name="Schaeffer S.W."/>
            <person name="Schatz M.C."/>
            <person name="Schlenke T."/>
            <person name="Schwartz R."/>
            <person name="Segarra C."/>
            <person name="Singh R.S."/>
            <person name="Sirot L."/>
            <person name="Sirota M."/>
            <person name="Sisneros N.B."/>
            <person name="Smith C.D."/>
            <person name="Smith T.F."/>
            <person name="Spieth J."/>
            <person name="Stage D.E."/>
            <person name="Stark A."/>
            <person name="Stephan W."/>
            <person name="Strausberg R.L."/>
            <person name="Strempel S."/>
            <person name="Sturgill D."/>
            <person name="Sutton G."/>
            <person name="Sutton G.G."/>
            <person name="Tao W."/>
            <person name="Teichmann S."/>
            <person name="Tobari Y.N."/>
            <person name="Tomimura Y."/>
            <person name="Tsolas J.M."/>
            <person name="Valente V.L."/>
            <person name="Venter E."/>
            <person name="Venter J.C."/>
            <person name="Vicario S."/>
            <person name="Vieira F.G."/>
            <person name="Vilella A.J."/>
            <person name="Villasante A."/>
            <person name="Walenz B."/>
            <person name="Wang J."/>
            <person name="Wasserman M."/>
            <person name="Watts T."/>
            <person name="Wilson D."/>
            <person name="Wilson R.K."/>
            <person name="Wing R.A."/>
            <person name="Wolfner M.F."/>
            <person name="Wong A."/>
            <person name="Wong G.K."/>
            <person name="Wu C.I."/>
            <person name="Wu G."/>
            <person name="Yamamoto D."/>
            <person name="Yang H.P."/>
            <person name="Yang S.P."/>
            <person name="Yorke J.A."/>
            <person name="Yoshida K."/>
            <person name="Zdobnov E."/>
            <person name="Zhang P."/>
            <person name="Zhang Y."/>
            <person name="Zimin A.V."/>
            <person name="Baldwin J."/>
            <person name="Abdouelleil A."/>
            <person name="Abdulkadir J."/>
            <person name="Abebe A."/>
            <person name="Abera B."/>
            <person name="Abreu J."/>
            <person name="Acer S.C."/>
            <person name="Aftuck L."/>
            <person name="Alexander A."/>
            <person name="An P."/>
            <person name="Anderson E."/>
            <person name="Anderson S."/>
            <person name="Arachi H."/>
            <person name="Azer M."/>
            <person name="Bachantsang P."/>
            <person name="Barry A."/>
            <person name="Bayul T."/>
            <person name="Berlin A."/>
            <person name="Bessette D."/>
            <person name="Bloom T."/>
            <person name="Blye J."/>
            <person name="Boguslavskiy L."/>
            <person name="Bonnet C."/>
            <person name="Boukhgalter B."/>
            <person name="Bourzgui I."/>
            <person name="Brown A."/>
            <person name="Cahill P."/>
            <person name="Channer S."/>
            <person name="Cheshatsang Y."/>
            <person name="Chuda L."/>
            <person name="Citroen M."/>
            <person name="Collymore A."/>
            <person name="Cooke P."/>
            <person name="Costello M."/>
            <person name="D'Aco K."/>
            <person name="Daza R."/>
            <person name="De Haan G."/>
            <person name="DeGray S."/>
            <person name="DeMaso C."/>
            <person name="Dhargay N."/>
            <person name="Dooley K."/>
            <person name="Dooley E."/>
            <person name="Doricent M."/>
            <person name="Dorje P."/>
            <person name="Dorjee K."/>
            <person name="Dupes A."/>
            <person name="Elong R."/>
            <person name="Falk J."/>
            <person name="Farina A."/>
            <person name="Faro S."/>
            <person name="Ferguson D."/>
            <person name="Fisher S."/>
            <person name="Foley C.D."/>
            <person name="Franke A."/>
            <person name="Friedrich D."/>
            <person name="Gadbois L."/>
            <person name="Gearin G."/>
            <person name="Gearin C.R."/>
            <person name="Giannoukos G."/>
            <person name="Goode T."/>
            <person name="Graham J."/>
            <person name="Grandbois E."/>
            <person name="Grewal S."/>
            <person name="Gyaltsen K."/>
            <person name="Hafez N."/>
            <person name="Hagos B."/>
            <person name="Hall J."/>
            <person name="Henson C."/>
            <person name="Hollinger A."/>
            <person name="Honan T."/>
            <person name="Huard M.D."/>
            <person name="Hughes L."/>
            <person name="Hurhula B."/>
            <person name="Husby M.E."/>
            <person name="Kamat A."/>
            <person name="Kanga B."/>
            <person name="Kashin S."/>
            <person name="Khazanovich D."/>
            <person name="Kisner P."/>
            <person name="Lance K."/>
            <person name="Lara M."/>
            <person name="Lee W."/>
            <person name="Lennon N."/>
            <person name="Letendre F."/>
            <person name="LeVine R."/>
            <person name="Lipovsky A."/>
            <person name="Liu X."/>
            <person name="Liu J."/>
            <person name="Liu S."/>
            <person name="Lokyitsang T."/>
            <person name="Lokyitsang Y."/>
            <person name="Lubonja R."/>
            <person name="Lui A."/>
            <person name="MacDonald P."/>
            <person name="Magnisalis V."/>
            <person name="Maru K."/>
            <person name="Matthews C."/>
            <person name="McCusker W."/>
            <person name="McDonough S."/>
            <person name="Mehta T."/>
            <person name="Meldrim J."/>
            <person name="Meneus L."/>
            <person name="Mihai O."/>
            <person name="Mihalev A."/>
            <person name="Mihova T."/>
            <person name="Mittelman R."/>
            <person name="Mlenga V."/>
            <person name="Montmayeur A."/>
            <person name="Mulrain L."/>
            <person name="Navidi A."/>
            <person name="Naylor J."/>
            <person name="Negash T."/>
            <person name="Nguyen T."/>
            <person name="Nguyen N."/>
            <person name="Nicol R."/>
            <person name="Norbu C."/>
            <person name="Norbu N."/>
            <person name="Novod N."/>
            <person name="O'Neill B."/>
            <person name="Osman S."/>
            <person name="Markiewicz E."/>
            <person name="Oyono O.L."/>
            <person name="Patti C."/>
            <person name="Phunkhang P."/>
            <person name="Pierre F."/>
            <person name="Priest M."/>
            <person name="Raghuraman S."/>
            <person name="Rege F."/>
            <person name="Reyes R."/>
            <person name="Rise C."/>
            <person name="Rogov P."/>
            <person name="Ross K."/>
            <person name="Ryan E."/>
            <person name="Settipalli S."/>
            <person name="Shea T."/>
            <person name="Sherpa N."/>
            <person name="Shi L."/>
            <person name="Shih D."/>
            <person name="Sparrow T."/>
            <person name="Spaulding J."/>
            <person name="Stalker J."/>
            <person name="Stange-Thomann N."/>
            <person name="Stavropoulos S."/>
            <person name="Stone C."/>
            <person name="Strader C."/>
            <person name="Tesfaye S."/>
            <person name="Thomson T."/>
            <person name="Thoulutsang Y."/>
            <person name="Thoulutsang D."/>
            <person name="Topham K."/>
            <person name="Topping I."/>
            <person name="Tsamla T."/>
            <person name="Vassiliev H."/>
            <person name="Vo A."/>
            <person name="Wangchuk T."/>
            <person name="Wangdi T."/>
            <person name="Weiand M."/>
            <person name="Wilkinson J."/>
            <person name="Wilson A."/>
            <person name="Yadav S."/>
            <person name="Young G."/>
            <person name="Yu Q."/>
            <person name="Zembek L."/>
            <person name="Zhong D."/>
            <person name="Zimmer A."/>
            <person name="Zwirko Z."/>
            <person name="Jaffe D.B."/>
            <person name="Alvarez P."/>
            <person name="Brockman W."/>
            <person name="Butler J."/>
            <person name="Chin C."/>
            <person name="Gnerre S."/>
            <person name="Grabherr M."/>
            <person name="Kleber M."/>
            <person name="Mauceli E."/>
            <person name="MacCallum I."/>
        </authorList>
    </citation>
    <scope>NUCLEOTIDE SEQUENCE [LARGE SCALE GENOMIC DNA]</scope>
    <source>
        <strain evidence="3">Tucson 15010-1051.87</strain>
    </source>
</reference>
<dbReference type="EMBL" id="CH940647">
    <property type="protein sequence ID" value="EDW68657.2"/>
    <property type="molecule type" value="Genomic_DNA"/>
</dbReference>
<accession>B4LB93</accession>
<dbReference type="PANTHER" id="PTHR13238:SF0">
    <property type="entry name" value="CILIA- AND FLAGELLA-ASSOCIATED PROTEIN 298"/>
    <property type="match status" value="1"/>
</dbReference>
<dbReference type="STRING" id="7244.B4LB93"/>
<proteinExistence type="inferred from homology"/>
<dbReference type="eggNOG" id="ENOG502QQ3Z">
    <property type="taxonomic scope" value="Eukaryota"/>
</dbReference>
<dbReference type="AlphaFoldDB" id="B4LB93"/>
<evidence type="ECO:0000313" key="3">
    <source>
        <dbReference type="Proteomes" id="UP000008792"/>
    </source>
</evidence>
<dbReference type="PANTHER" id="PTHR13238">
    <property type="entry name" value="PROTEIN C21ORF59"/>
    <property type="match status" value="1"/>
</dbReference>
<evidence type="ECO:0000256" key="1">
    <source>
        <dbReference type="ARBA" id="ARBA00009619"/>
    </source>
</evidence>
<dbReference type="FunCoup" id="B4LB93">
    <property type="interactions" value="33"/>
</dbReference>
<dbReference type="InterPro" id="IPR021298">
    <property type="entry name" value="CFAP298"/>
</dbReference>
<organism evidence="2 3">
    <name type="scientific">Drosophila virilis</name>
    <name type="common">Fruit fly</name>
    <dbReference type="NCBI Taxonomy" id="7244"/>
    <lineage>
        <taxon>Eukaryota</taxon>
        <taxon>Metazoa</taxon>
        <taxon>Ecdysozoa</taxon>
        <taxon>Arthropoda</taxon>
        <taxon>Hexapoda</taxon>
        <taxon>Insecta</taxon>
        <taxon>Pterygota</taxon>
        <taxon>Neoptera</taxon>
        <taxon>Endopterygota</taxon>
        <taxon>Diptera</taxon>
        <taxon>Brachycera</taxon>
        <taxon>Muscomorpha</taxon>
        <taxon>Ephydroidea</taxon>
        <taxon>Drosophilidae</taxon>
        <taxon>Drosophila</taxon>
    </lineage>
</organism>
<dbReference type="Proteomes" id="UP000008792">
    <property type="component" value="Unassembled WGS sequence"/>
</dbReference>
<protein>
    <recommendedName>
        <fullName evidence="4">Cilia- and flagella-associated protein 298</fullName>
    </recommendedName>
</protein>
<dbReference type="SMR" id="B4LB93"/>
<evidence type="ECO:0008006" key="4">
    <source>
        <dbReference type="Google" id="ProtNLM"/>
    </source>
</evidence>
<comment type="similarity">
    <text evidence="1">Belongs to the CFAP298 family.</text>
</comment>
<dbReference type="HOGENOM" id="CLU_064854_0_0_1"/>
<dbReference type="OrthoDB" id="276065at2759"/>